<proteinExistence type="predicted"/>
<accession>A0ABS1R5F1</accession>
<keyword evidence="3" id="KW-0804">Transcription</keyword>
<dbReference type="EMBL" id="JAERTY010000008">
    <property type="protein sequence ID" value="MBL1409941.1"/>
    <property type="molecule type" value="Genomic_DNA"/>
</dbReference>
<name>A0ABS1R5F1_9SPHI</name>
<gene>
    <name evidence="5" type="ORF">JKG61_14375</name>
</gene>
<evidence type="ECO:0000256" key="1">
    <source>
        <dbReference type="ARBA" id="ARBA00023015"/>
    </source>
</evidence>
<protein>
    <submittedName>
        <fullName evidence="5">Helix-turn-helix transcriptional regulator</fullName>
    </submittedName>
</protein>
<dbReference type="Pfam" id="PF01638">
    <property type="entry name" value="HxlR"/>
    <property type="match status" value="1"/>
</dbReference>
<reference evidence="5 6" key="1">
    <citation type="submission" date="2021-01" db="EMBL/GenBank/DDBJ databases">
        <title>C459-1 draft genome sequence.</title>
        <authorList>
            <person name="Zhang X.-F."/>
        </authorList>
    </citation>
    <scope>NUCLEOTIDE SEQUENCE [LARGE SCALE GENOMIC DNA]</scope>
    <source>
        <strain evidence="6">C459-1</strain>
    </source>
</reference>
<dbReference type="Gene3D" id="1.10.10.10">
    <property type="entry name" value="Winged helix-like DNA-binding domain superfamily/Winged helix DNA-binding domain"/>
    <property type="match status" value="1"/>
</dbReference>
<dbReference type="RefSeq" id="WP_202103655.1">
    <property type="nucleotide sequence ID" value="NZ_JAERTY010000008.1"/>
</dbReference>
<evidence type="ECO:0000256" key="3">
    <source>
        <dbReference type="ARBA" id="ARBA00023163"/>
    </source>
</evidence>
<dbReference type="SUPFAM" id="SSF46785">
    <property type="entry name" value="Winged helix' DNA-binding domain"/>
    <property type="match status" value="1"/>
</dbReference>
<evidence type="ECO:0000259" key="4">
    <source>
        <dbReference type="PROSITE" id="PS51118"/>
    </source>
</evidence>
<dbReference type="InterPro" id="IPR002577">
    <property type="entry name" value="HTH_HxlR"/>
</dbReference>
<evidence type="ECO:0000256" key="2">
    <source>
        <dbReference type="ARBA" id="ARBA00023125"/>
    </source>
</evidence>
<dbReference type="InterPro" id="IPR036390">
    <property type="entry name" value="WH_DNA-bd_sf"/>
</dbReference>
<dbReference type="Proteomes" id="UP000625283">
    <property type="component" value="Unassembled WGS sequence"/>
</dbReference>
<organism evidence="5 6">
    <name type="scientific">Sphingobacterium faecale</name>
    <dbReference type="NCBI Taxonomy" id="2803775"/>
    <lineage>
        <taxon>Bacteria</taxon>
        <taxon>Pseudomonadati</taxon>
        <taxon>Bacteroidota</taxon>
        <taxon>Sphingobacteriia</taxon>
        <taxon>Sphingobacteriales</taxon>
        <taxon>Sphingobacteriaceae</taxon>
        <taxon>Sphingobacterium</taxon>
    </lineage>
</organism>
<comment type="caution">
    <text evidence="5">The sequence shown here is derived from an EMBL/GenBank/DDBJ whole genome shotgun (WGS) entry which is preliminary data.</text>
</comment>
<dbReference type="PANTHER" id="PTHR33204">
    <property type="entry name" value="TRANSCRIPTIONAL REGULATOR, MARR FAMILY"/>
    <property type="match status" value="1"/>
</dbReference>
<feature type="domain" description="HTH hxlR-type" evidence="4">
    <location>
        <begin position="8"/>
        <end position="107"/>
    </location>
</feature>
<dbReference type="PROSITE" id="PS51118">
    <property type="entry name" value="HTH_HXLR"/>
    <property type="match status" value="1"/>
</dbReference>
<keyword evidence="2" id="KW-0238">DNA-binding</keyword>
<keyword evidence="6" id="KW-1185">Reference proteome</keyword>
<evidence type="ECO:0000313" key="5">
    <source>
        <dbReference type="EMBL" id="MBL1409941.1"/>
    </source>
</evidence>
<sequence>MKKNEIICPVEYSFQLLGGKWKLPIINVLAKSGVIRFKELERTVVGITPKMLTIQLRSLEADGLVERKIYATVPPTVEYKLSTVGKSIKPMIEEMEKWGLYHQSLKG</sequence>
<dbReference type="InterPro" id="IPR036388">
    <property type="entry name" value="WH-like_DNA-bd_sf"/>
</dbReference>
<keyword evidence="1" id="KW-0805">Transcription regulation</keyword>
<evidence type="ECO:0000313" key="6">
    <source>
        <dbReference type="Proteomes" id="UP000625283"/>
    </source>
</evidence>
<dbReference type="PANTHER" id="PTHR33204:SF29">
    <property type="entry name" value="TRANSCRIPTIONAL REGULATOR"/>
    <property type="match status" value="1"/>
</dbReference>